<dbReference type="Gene3D" id="3.30.70.60">
    <property type="match status" value="1"/>
</dbReference>
<dbReference type="Pfam" id="PF00736">
    <property type="entry name" value="EF1_GNE"/>
    <property type="match status" value="1"/>
</dbReference>
<dbReference type="InterPro" id="IPR014038">
    <property type="entry name" value="EF1B_bsu/dsu_GNE"/>
</dbReference>
<keyword evidence="2" id="KW-0251">Elongation factor</keyword>
<dbReference type="GO" id="GO:0003746">
    <property type="term" value="F:translation elongation factor activity"/>
    <property type="evidence" value="ECO:0007669"/>
    <property type="project" value="UniProtKB-KW"/>
</dbReference>
<evidence type="ECO:0000256" key="2">
    <source>
        <dbReference type="ARBA" id="ARBA00022768"/>
    </source>
</evidence>
<keyword evidence="3" id="KW-0648">Protein biosynthesis</keyword>
<sequence length="161" mass="17879">MSTESAQAAEAVKEEVKPAATEDAEEDDVFGDDDDLFAEDDDPEAAAAAAALKEKLYLEAKKRGEEKLQKSKSMIVLEIKPYETDFDLEELAQGIKAMTHEGIQNWGEQHKLEPVAFGIKKLVMSVIVHDTKVSVDDITDMINEKYEDDVQSIDVQSMSKV</sequence>
<comment type="similarity">
    <text evidence="1">Belongs to the EF-1-beta/EF-1-delta family.</text>
</comment>
<dbReference type="AlphaFoldDB" id="A0A7S3PN23"/>
<dbReference type="PANTHER" id="PTHR11595">
    <property type="entry name" value="EF-HAND AND COILED-COIL DOMAIN-CONTAINING FAMILY MEMBER"/>
    <property type="match status" value="1"/>
</dbReference>
<protein>
    <recommendedName>
        <fullName evidence="5">Translation elongation factor EF1B beta/delta subunit guanine nucleotide exchange domain-containing protein</fullName>
    </recommendedName>
</protein>
<dbReference type="CDD" id="cd00292">
    <property type="entry name" value="EF1B"/>
    <property type="match status" value="1"/>
</dbReference>
<dbReference type="FunFam" id="3.30.70.60:FF:000001">
    <property type="entry name" value="Elongation factor 1-beta 1 like"/>
    <property type="match status" value="1"/>
</dbReference>
<feature type="compositionally biased region" description="Low complexity" evidence="4">
    <location>
        <begin position="1"/>
        <end position="10"/>
    </location>
</feature>
<name>A0A7S3PN23_9STRA</name>
<reference evidence="6" key="1">
    <citation type="submission" date="2021-01" db="EMBL/GenBank/DDBJ databases">
        <authorList>
            <person name="Corre E."/>
            <person name="Pelletier E."/>
            <person name="Niang G."/>
            <person name="Scheremetjew M."/>
            <person name="Finn R."/>
            <person name="Kale V."/>
            <person name="Holt S."/>
            <person name="Cochrane G."/>
            <person name="Meng A."/>
            <person name="Brown T."/>
            <person name="Cohen L."/>
        </authorList>
    </citation>
    <scope>NUCLEOTIDE SEQUENCE</scope>
    <source>
        <strain evidence="6">GSBS06</strain>
    </source>
</reference>
<gene>
    <name evidence="6" type="ORF">ASTO00021_LOCUS14928</name>
</gene>
<dbReference type="SUPFAM" id="SSF54984">
    <property type="entry name" value="eEF-1beta-like"/>
    <property type="match status" value="1"/>
</dbReference>
<feature type="region of interest" description="Disordered" evidence="4">
    <location>
        <begin position="1"/>
        <end position="42"/>
    </location>
</feature>
<dbReference type="GO" id="GO:0005853">
    <property type="term" value="C:eukaryotic translation elongation factor 1 complex"/>
    <property type="evidence" value="ECO:0007669"/>
    <property type="project" value="InterPro"/>
</dbReference>
<dbReference type="InterPro" id="IPR014717">
    <property type="entry name" value="Transl_elong_EF1B/ribsomal_bS6"/>
</dbReference>
<feature type="compositionally biased region" description="Acidic residues" evidence="4">
    <location>
        <begin position="22"/>
        <end position="42"/>
    </location>
</feature>
<dbReference type="EMBL" id="HBIN01019579">
    <property type="protein sequence ID" value="CAE0444889.1"/>
    <property type="molecule type" value="Transcribed_RNA"/>
</dbReference>
<accession>A0A7S3PN23</accession>
<feature type="domain" description="Translation elongation factor EF1B beta/delta subunit guanine nucleotide exchange" evidence="5">
    <location>
        <begin position="72"/>
        <end position="161"/>
    </location>
</feature>
<evidence type="ECO:0000313" key="6">
    <source>
        <dbReference type="EMBL" id="CAE0444889.1"/>
    </source>
</evidence>
<evidence type="ECO:0000259" key="5">
    <source>
        <dbReference type="SMART" id="SM00888"/>
    </source>
</evidence>
<dbReference type="GO" id="GO:0005085">
    <property type="term" value="F:guanyl-nucleotide exchange factor activity"/>
    <property type="evidence" value="ECO:0007669"/>
    <property type="project" value="TreeGrafter"/>
</dbReference>
<dbReference type="InterPro" id="IPR036219">
    <property type="entry name" value="eEF-1beta-like_sf"/>
</dbReference>
<proteinExistence type="inferred from homology"/>
<evidence type="ECO:0000256" key="1">
    <source>
        <dbReference type="ARBA" id="ARBA00007411"/>
    </source>
</evidence>
<evidence type="ECO:0000256" key="4">
    <source>
        <dbReference type="SAM" id="MobiDB-lite"/>
    </source>
</evidence>
<dbReference type="PANTHER" id="PTHR11595:SF21">
    <property type="entry name" value="ELONGATION FACTOR 1-BETA"/>
    <property type="match status" value="1"/>
</dbReference>
<evidence type="ECO:0000256" key="3">
    <source>
        <dbReference type="ARBA" id="ARBA00022917"/>
    </source>
</evidence>
<dbReference type="InterPro" id="IPR049720">
    <property type="entry name" value="EF1B_bsu/dsu"/>
</dbReference>
<organism evidence="6">
    <name type="scientific">Aplanochytrium stocchinoi</name>
    <dbReference type="NCBI Taxonomy" id="215587"/>
    <lineage>
        <taxon>Eukaryota</taxon>
        <taxon>Sar</taxon>
        <taxon>Stramenopiles</taxon>
        <taxon>Bigyra</taxon>
        <taxon>Labyrinthulomycetes</taxon>
        <taxon>Thraustochytrida</taxon>
        <taxon>Thraustochytriidae</taxon>
        <taxon>Aplanochytrium</taxon>
    </lineage>
</organism>
<dbReference type="GO" id="GO:0005829">
    <property type="term" value="C:cytosol"/>
    <property type="evidence" value="ECO:0007669"/>
    <property type="project" value="TreeGrafter"/>
</dbReference>
<dbReference type="SMART" id="SM00888">
    <property type="entry name" value="EF1_GNE"/>
    <property type="match status" value="1"/>
</dbReference>